<feature type="region of interest" description="Disordered" evidence="1">
    <location>
        <begin position="114"/>
        <end position="146"/>
    </location>
</feature>
<sequence>MRFRVLLEIRGIPSHAWSVATAQTILGDACTVPEPTPSTAARADLRRFQAAIWCSDPDLIPNEAIIRIPEGVPDLGANNLFLRPEEIIHHDLPLLRYKVEIEILEIHDWNDYSGSSDDSGNLPDRLLSDSEDEDDYPGFHQASRSHPWPRRKVFSCSWLWRQRWGPRSGYRGSVLEWPG</sequence>
<protein>
    <submittedName>
        <fullName evidence="2">Uncharacterized protein</fullName>
    </submittedName>
</protein>
<gene>
    <name evidence="2" type="ORF">PVAP13_5KG602400</name>
</gene>
<keyword evidence="3" id="KW-1185">Reference proteome</keyword>
<name>A0A8T0SWS2_PANVG</name>
<evidence type="ECO:0000313" key="2">
    <source>
        <dbReference type="EMBL" id="KAG2601584.1"/>
    </source>
</evidence>
<comment type="caution">
    <text evidence="2">The sequence shown here is derived from an EMBL/GenBank/DDBJ whole genome shotgun (WGS) entry which is preliminary data.</text>
</comment>
<dbReference type="PANTHER" id="PTHR33087">
    <property type="entry name" value="OS07G0539200 PROTEIN"/>
    <property type="match status" value="1"/>
</dbReference>
<proteinExistence type="predicted"/>
<evidence type="ECO:0000313" key="3">
    <source>
        <dbReference type="Proteomes" id="UP000823388"/>
    </source>
</evidence>
<dbReference type="Proteomes" id="UP000823388">
    <property type="component" value="Chromosome 5K"/>
</dbReference>
<dbReference type="EMBL" id="CM029045">
    <property type="protein sequence ID" value="KAG2601584.1"/>
    <property type="molecule type" value="Genomic_DNA"/>
</dbReference>
<organism evidence="2 3">
    <name type="scientific">Panicum virgatum</name>
    <name type="common">Blackwell switchgrass</name>
    <dbReference type="NCBI Taxonomy" id="38727"/>
    <lineage>
        <taxon>Eukaryota</taxon>
        <taxon>Viridiplantae</taxon>
        <taxon>Streptophyta</taxon>
        <taxon>Embryophyta</taxon>
        <taxon>Tracheophyta</taxon>
        <taxon>Spermatophyta</taxon>
        <taxon>Magnoliopsida</taxon>
        <taxon>Liliopsida</taxon>
        <taxon>Poales</taxon>
        <taxon>Poaceae</taxon>
        <taxon>PACMAD clade</taxon>
        <taxon>Panicoideae</taxon>
        <taxon>Panicodae</taxon>
        <taxon>Paniceae</taxon>
        <taxon>Panicinae</taxon>
        <taxon>Panicum</taxon>
        <taxon>Panicum sect. Hiantes</taxon>
    </lineage>
</organism>
<reference evidence="2" key="1">
    <citation type="submission" date="2020-05" db="EMBL/GenBank/DDBJ databases">
        <title>WGS assembly of Panicum virgatum.</title>
        <authorList>
            <person name="Lovell J.T."/>
            <person name="Jenkins J."/>
            <person name="Shu S."/>
            <person name="Juenger T.E."/>
            <person name="Schmutz J."/>
        </authorList>
    </citation>
    <scope>NUCLEOTIDE SEQUENCE</scope>
    <source>
        <strain evidence="2">AP13</strain>
    </source>
</reference>
<dbReference type="PANTHER" id="PTHR33087:SF38">
    <property type="entry name" value="OS10G0201600 PROTEIN"/>
    <property type="match status" value="1"/>
</dbReference>
<evidence type="ECO:0000256" key="1">
    <source>
        <dbReference type="SAM" id="MobiDB-lite"/>
    </source>
</evidence>
<dbReference type="InterPro" id="IPR053253">
    <property type="entry name" value="Sex_diff_modulator"/>
</dbReference>
<dbReference type="AlphaFoldDB" id="A0A8T0SWS2"/>
<accession>A0A8T0SWS2</accession>